<protein>
    <recommendedName>
        <fullName evidence="7">Peptidase S8/S53 domain-containing protein</fullName>
    </recommendedName>
</protein>
<dbReference type="GO" id="GO:0006508">
    <property type="term" value="P:proteolysis"/>
    <property type="evidence" value="ECO:0007669"/>
    <property type="project" value="UniProtKB-KW"/>
</dbReference>
<organism evidence="8 9">
    <name type="scientific">Aspergillus bombycis</name>
    <dbReference type="NCBI Taxonomy" id="109264"/>
    <lineage>
        <taxon>Eukaryota</taxon>
        <taxon>Fungi</taxon>
        <taxon>Dikarya</taxon>
        <taxon>Ascomycota</taxon>
        <taxon>Pezizomycotina</taxon>
        <taxon>Eurotiomycetes</taxon>
        <taxon>Eurotiomycetidae</taxon>
        <taxon>Eurotiales</taxon>
        <taxon>Aspergillaceae</taxon>
        <taxon>Aspergillus</taxon>
    </lineage>
</organism>
<dbReference type="InterPro" id="IPR015500">
    <property type="entry name" value="Peptidase_S8_subtilisin-rel"/>
</dbReference>
<evidence type="ECO:0000256" key="6">
    <source>
        <dbReference type="PROSITE-ProRule" id="PRU01240"/>
    </source>
</evidence>
<name>A0A1F8A0P2_9EURO</name>
<gene>
    <name evidence="8" type="ORF">ABOM_006411</name>
</gene>
<evidence type="ECO:0000256" key="4">
    <source>
        <dbReference type="ARBA" id="ARBA00022825"/>
    </source>
</evidence>
<keyword evidence="9" id="KW-1185">Reference proteome</keyword>
<feature type="active site" description="Charge relay system" evidence="6">
    <location>
        <position position="92"/>
    </location>
</feature>
<dbReference type="SUPFAM" id="SSF52743">
    <property type="entry name" value="Subtilisin-like"/>
    <property type="match status" value="1"/>
</dbReference>
<evidence type="ECO:0000256" key="5">
    <source>
        <dbReference type="ARBA" id="ARBA00023145"/>
    </source>
</evidence>
<dbReference type="RefSeq" id="XP_022388998.1">
    <property type="nucleotide sequence ID" value="XM_022533540.1"/>
</dbReference>
<dbReference type="AlphaFoldDB" id="A0A1F8A0P2"/>
<dbReference type="PROSITE" id="PS51892">
    <property type="entry name" value="SUBTILASE"/>
    <property type="match status" value="1"/>
</dbReference>
<keyword evidence="4 6" id="KW-0720">Serine protease</keyword>
<sequence>MSKIWDNHQEQQQQQLVRNGNVEDVFNVLLEKVVNKIINVSIDDDEDLPHSDEVIEALEKFDIEEWDWRRKDLCSSVIPKAARNSRKVAVIDDEIDKPREDFEDSVVEGISCFSPRKDNIAGTRQYYFSTNGHGTLMAKRVRRLWPKVKLCIVRLDQEINGEPTIESAIKAISWATAIGVDIISMSWTFPELKNIESRRLGEVIDEAHKKKILTLASVSDQGYNRPDMSFPGKIPGVFRIGAARDSGVPDDLAQGYEFLFPGGSSVTNVRQREKDNTGANSKLAQGSSFATAVASGLAALILHCAELCDLGDENGDDLRQYQNMKDIFHVMALGSPQSSYIQAEKWFPTSFENKDWMMEDEDQDEFRRRITAIIT</sequence>
<dbReference type="GO" id="GO:0004252">
    <property type="term" value="F:serine-type endopeptidase activity"/>
    <property type="evidence" value="ECO:0007669"/>
    <property type="project" value="UniProtKB-UniRule"/>
</dbReference>
<evidence type="ECO:0000313" key="8">
    <source>
        <dbReference type="EMBL" id="OGM45281.1"/>
    </source>
</evidence>
<evidence type="ECO:0000256" key="3">
    <source>
        <dbReference type="ARBA" id="ARBA00022801"/>
    </source>
</evidence>
<evidence type="ECO:0000259" key="7">
    <source>
        <dbReference type="Pfam" id="PF00082"/>
    </source>
</evidence>
<dbReference type="GeneID" id="34449801"/>
<dbReference type="PRINTS" id="PR00723">
    <property type="entry name" value="SUBTILISIN"/>
</dbReference>
<accession>A0A1F8A0P2</accession>
<comment type="caution">
    <text evidence="8">The sequence shown here is derived from an EMBL/GenBank/DDBJ whole genome shotgun (WGS) entry which is preliminary data.</text>
</comment>
<reference evidence="8 9" key="1">
    <citation type="journal article" date="2016" name="Genome Biol. Evol.">
        <title>Draft genome sequence of an aflatoxigenic Aspergillus species, A. bombycis.</title>
        <authorList>
            <person name="Moore G.G."/>
            <person name="Mack B.M."/>
            <person name="Beltz S.B."/>
            <person name="Gilbert M.K."/>
        </authorList>
    </citation>
    <scope>NUCLEOTIDE SEQUENCE [LARGE SCALE GENOMIC DNA]</scope>
    <source>
        <strain evidence="9">NRRL 26010</strain>
    </source>
</reference>
<keyword evidence="2" id="KW-0732">Signal</keyword>
<feature type="active site" description="Charge relay system" evidence="6">
    <location>
        <position position="133"/>
    </location>
</feature>
<dbReference type="OrthoDB" id="5386278at2759"/>
<dbReference type="EMBL" id="LYCR01000044">
    <property type="protein sequence ID" value="OGM45281.1"/>
    <property type="molecule type" value="Genomic_DNA"/>
</dbReference>
<dbReference type="Proteomes" id="UP000179179">
    <property type="component" value="Unassembled WGS sequence"/>
</dbReference>
<keyword evidence="5" id="KW-0865">Zymogen</keyword>
<dbReference type="STRING" id="109264.A0A1F8A0P2"/>
<dbReference type="Gene3D" id="3.40.50.200">
    <property type="entry name" value="Peptidase S8/S53 domain"/>
    <property type="match status" value="1"/>
</dbReference>
<evidence type="ECO:0000256" key="2">
    <source>
        <dbReference type="ARBA" id="ARBA00022729"/>
    </source>
</evidence>
<dbReference type="Pfam" id="PF00082">
    <property type="entry name" value="Peptidase_S8"/>
    <property type="match status" value="1"/>
</dbReference>
<comment type="similarity">
    <text evidence="6">Belongs to the peptidase S8 family.</text>
</comment>
<feature type="domain" description="Peptidase S8/S53" evidence="7">
    <location>
        <begin position="87"/>
        <end position="303"/>
    </location>
</feature>
<dbReference type="InterPro" id="IPR036852">
    <property type="entry name" value="Peptidase_S8/S53_dom_sf"/>
</dbReference>
<feature type="active site" description="Charge relay system" evidence="6">
    <location>
        <position position="288"/>
    </location>
</feature>
<evidence type="ECO:0000256" key="1">
    <source>
        <dbReference type="ARBA" id="ARBA00022670"/>
    </source>
</evidence>
<evidence type="ECO:0000313" key="9">
    <source>
        <dbReference type="Proteomes" id="UP000179179"/>
    </source>
</evidence>
<keyword evidence="1 6" id="KW-0645">Protease</keyword>
<proteinExistence type="inferred from homology"/>
<dbReference type="InterPro" id="IPR000209">
    <property type="entry name" value="Peptidase_S8/S53_dom"/>
</dbReference>
<keyword evidence="3 6" id="KW-0378">Hydrolase</keyword>